<dbReference type="InterPro" id="IPR012340">
    <property type="entry name" value="NA-bd_OB-fold"/>
</dbReference>
<dbReference type="EMBL" id="LGTE01000009">
    <property type="protein sequence ID" value="KNZ69728.1"/>
    <property type="molecule type" value="Genomic_DNA"/>
</dbReference>
<evidence type="ECO:0000313" key="5">
    <source>
        <dbReference type="Proteomes" id="UP000037175"/>
    </source>
</evidence>
<dbReference type="InterPro" id="IPR000424">
    <property type="entry name" value="Primosome_PriB/ssb"/>
</dbReference>
<dbReference type="GO" id="GO:0009295">
    <property type="term" value="C:nucleoid"/>
    <property type="evidence" value="ECO:0007669"/>
    <property type="project" value="TreeGrafter"/>
</dbReference>
<reference evidence="5" key="1">
    <citation type="submission" date="2015-07" db="EMBL/GenBank/DDBJ databases">
        <title>Complete Genome of Thermincola ferriacetica strain Z-0001T.</title>
        <authorList>
            <person name="Lusk B."/>
            <person name="Badalamenti J.P."/>
            <person name="Parameswaran P."/>
            <person name="Bond D.R."/>
            <person name="Torres C.I."/>
        </authorList>
    </citation>
    <scope>NUCLEOTIDE SEQUENCE [LARGE SCALE GENOMIC DNA]</scope>
    <source>
        <strain evidence="5">Z-0001</strain>
    </source>
</reference>
<dbReference type="Proteomes" id="UP000037175">
    <property type="component" value="Unassembled WGS sequence"/>
</dbReference>
<evidence type="ECO:0000256" key="1">
    <source>
        <dbReference type="ARBA" id="ARBA00023125"/>
    </source>
</evidence>
<gene>
    <name evidence="4" type="ORF">Tfer_1543</name>
</gene>
<comment type="caution">
    <text evidence="2">Lacks conserved residue(s) required for the propagation of feature annotation.</text>
</comment>
<dbReference type="RefSeq" id="WP_052217720.1">
    <property type="nucleotide sequence ID" value="NZ_LGTE01000009.1"/>
</dbReference>
<proteinExistence type="inferred from homology"/>
<comment type="function">
    <text evidence="2">Plays an important role in DNA replication, recombination and repair. Binds to ssDNA and to an array of partner proteins to recruit them to their sites of action during DNA metabolism.</text>
</comment>
<dbReference type="Gene3D" id="2.40.50.140">
    <property type="entry name" value="Nucleic acid-binding proteins"/>
    <property type="match status" value="1"/>
</dbReference>
<dbReference type="AlphaFoldDB" id="A0A0L6W2W2"/>
<dbReference type="FunFam" id="2.40.50.140:FF:000084">
    <property type="entry name" value="Single-stranded DNA-binding protein"/>
    <property type="match status" value="1"/>
</dbReference>
<keyword evidence="2" id="KW-0235">DNA replication</keyword>
<accession>A0A0L6W2W2</accession>
<evidence type="ECO:0000313" key="4">
    <source>
        <dbReference type="EMBL" id="KNZ69728.1"/>
    </source>
</evidence>
<dbReference type="GO" id="GO:0006310">
    <property type="term" value="P:DNA recombination"/>
    <property type="evidence" value="ECO:0007669"/>
    <property type="project" value="UniProtKB-UniRule"/>
</dbReference>
<feature type="short sequence motif" description="Important for interaction with partner proteins" evidence="2">
    <location>
        <begin position="128"/>
        <end position="133"/>
    </location>
</feature>
<dbReference type="PROSITE" id="PS50935">
    <property type="entry name" value="SSB"/>
    <property type="match status" value="1"/>
</dbReference>
<dbReference type="GO" id="GO:0006281">
    <property type="term" value="P:DNA repair"/>
    <property type="evidence" value="ECO:0007669"/>
    <property type="project" value="UniProtKB-UniRule"/>
</dbReference>
<name>A0A0L6W2W2_9FIRM</name>
<dbReference type="PATRIC" id="fig|281456.6.peg.1651"/>
<dbReference type="NCBIfam" id="TIGR00621">
    <property type="entry name" value="ssb"/>
    <property type="match status" value="1"/>
</dbReference>
<comment type="subunit">
    <text evidence="2">Homotetramer.</text>
</comment>
<dbReference type="Pfam" id="PF00436">
    <property type="entry name" value="SSB"/>
    <property type="match status" value="1"/>
</dbReference>
<organism evidence="4 5">
    <name type="scientific">Thermincola ferriacetica</name>
    <dbReference type="NCBI Taxonomy" id="281456"/>
    <lineage>
        <taxon>Bacteria</taxon>
        <taxon>Bacillati</taxon>
        <taxon>Bacillota</taxon>
        <taxon>Clostridia</taxon>
        <taxon>Eubacteriales</taxon>
        <taxon>Thermincolaceae</taxon>
        <taxon>Thermincola</taxon>
    </lineage>
</organism>
<dbReference type="SUPFAM" id="SSF50249">
    <property type="entry name" value="Nucleic acid-binding proteins"/>
    <property type="match status" value="1"/>
</dbReference>
<dbReference type="GO" id="GO:0006260">
    <property type="term" value="P:DNA replication"/>
    <property type="evidence" value="ECO:0007669"/>
    <property type="project" value="UniProtKB-UniRule"/>
</dbReference>
<protein>
    <recommendedName>
        <fullName evidence="2 3">Single-stranded DNA-binding protein</fullName>
        <shortName evidence="2">SSB</shortName>
    </recommendedName>
</protein>
<keyword evidence="2" id="KW-0233">DNA recombination</keyword>
<keyword evidence="2" id="KW-0234">DNA repair</keyword>
<dbReference type="CDD" id="cd04496">
    <property type="entry name" value="SSB_OBF"/>
    <property type="match status" value="1"/>
</dbReference>
<evidence type="ECO:0000256" key="3">
    <source>
        <dbReference type="PIRNR" id="PIRNR002070"/>
    </source>
</evidence>
<dbReference type="PANTHER" id="PTHR10302:SF27">
    <property type="entry name" value="SINGLE-STRANDED DNA-BINDING PROTEIN"/>
    <property type="match status" value="1"/>
</dbReference>
<dbReference type="PANTHER" id="PTHR10302">
    <property type="entry name" value="SINGLE-STRANDED DNA-BINDING PROTEIN"/>
    <property type="match status" value="1"/>
</dbReference>
<dbReference type="InterPro" id="IPR011344">
    <property type="entry name" value="ssDNA-bd"/>
</dbReference>
<comment type="caution">
    <text evidence="4">The sequence shown here is derived from an EMBL/GenBank/DDBJ whole genome shotgun (WGS) entry which is preliminary data.</text>
</comment>
<dbReference type="PIRSF" id="PIRSF002070">
    <property type="entry name" value="SSB"/>
    <property type="match status" value="1"/>
</dbReference>
<evidence type="ECO:0000256" key="2">
    <source>
        <dbReference type="HAMAP-Rule" id="MF_00984"/>
    </source>
</evidence>
<keyword evidence="2" id="KW-0227">DNA damage</keyword>
<dbReference type="HAMAP" id="MF_00984">
    <property type="entry name" value="SSB"/>
    <property type="match status" value="1"/>
</dbReference>
<dbReference type="GO" id="GO:0003697">
    <property type="term" value="F:single-stranded DNA binding"/>
    <property type="evidence" value="ECO:0007669"/>
    <property type="project" value="UniProtKB-UniRule"/>
</dbReference>
<keyword evidence="1 2" id="KW-0238">DNA-binding</keyword>
<sequence>MLNRVILIGRLTKDPELRYTPNGRAVAGFTLAVDRPFKNQQGERETDFINIVVWGAQAENCANYLSKGKLAAVDGRLQIRSFEGQDGQRRWVTEVVADTVRFLSPKSGSEPASFGGAEEMGISVDFSDDDIPF</sequence>
<keyword evidence="5" id="KW-1185">Reference proteome</keyword>